<dbReference type="PANTHER" id="PTHR42904:SF6">
    <property type="entry name" value="NAD-CAPPED RNA HYDROLASE NUDT12"/>
    <property type="match status" value="1"/>
</dbReference>
<evidence type="ECO:0000313" key="12">
    <source>
        <dbReference type="Proteomes" id="UP000657592"/>
    </source>
</evidence>
<organism evidence="11 12">
    <name type="scientific">Microbacterium album</name>
    <dbReference type="NCBI Taxonomy" id="2053191"/>
    <lineage>
        <taxon>Bacteria</taxon>
        <taxon>Bacillati</taxon>
        <taxon>Actinomycetota</taxon>
        <taxon>Actinomycetes</taxon>
        <taxon>Micrococcales</taxon>
        <taxon>Microbacteriaceae</taxon>
        <taxon>Microbacterium</taxon>
    </lineage>
</organism>
<sequence>MTRHAALATDRRAEERDVPGLVESLRADDRTRVIAVRGDEAPRAADPADGVHALFPRDVPEGAEWGFLGRDESGAGILVAAFDPAEPEPFPAPDGWTPLRRVGGELPPDAAETFVAAVSLGRWLVGHRFCPVCGSAAVLKQAGWSRVCEGCGREHFPRTDPAVIVAVTNADRSRLLLGANAAWGGRMHSCFAGFVESGESLETAIHREILEEAGVRVGDLRYCGSQPWPYPRSLMLGFEATAVDEGEARADGTEILSVRWFTRDEIGEGLAGRGPIGLPGPVSIAHRLIRSWYGDAAASPGMGER</sequence>
<evidence type="ECO:0000256" key="3">
    <source>
        <dbReference type="ARBA" id="ARBA00009595"/>
    </source>
</evidence>
<comment type="cofactor">
    <cofactor evidence="1">
        <name>Mg(2+)</name>
        <dbReference type="ChEBI" id="CHEBI:18420"/>
    </cofactor>
</comment>
<dbReference type="InterPro" id="IPR049734">
    <property type="entry name" value="NudC-like_C"/>
</dbReference>
<dbReference type="InterPro" id="IPR020084">
    <property type="entry name" value="NUDIX_hydrolase_CS"/>
</dbReference>
<evidence type="ECO:0000256" key="2">
    <source>
        <dbReference type="ARBA" id="ARBA00001947"/>
    </source>
</evidence>
<dbReference type="SUPFAM" id="SSF55811">
    <property type="entry name" value="Nudix"/>
    <property type="match status" value="1"/>
</dbReference>
<evidence type="ECO:0000256" key="8">
    <source>
        <dbReference type="ARBA" id="ARBA00023027"/>
    </source>
</evidence>
<evidence type="ECO:0000313" key="11">
    <source>
        <dbReference type="EMBL" id="GGH33213.1"/>
    </source>
</evidence>
<dbReference type="InterPro" id="IPR015797">
    <property type="entry name" value="NUDIX_hydrolase-like_dom_sf"/>
</dbReference>
<comment type="catalytic activity">
    <reaction evidence="9">
        <text>a 5'-end NAD(+)-phospho-ribonucleoside in mRNA + H2O = a 5'-end phospho-adenosine-phospho-ribonucleoside in mRNA + beta-nicotinamide D-ribonucleotide + 2 H(+)</text>
        <dbReference type="Rhea" id="RHEA:60876"/>
        <dbReference type="Rhea" id="RHEA-COMP:15698"/>
        <dbReference type="Rhea" id="RHEA-COMP:15719"/>
        <dbReference type="ChEBI" id="CHEBI:14649"/>
        <dbReference type="ChEBI" id="CHEBI:15377"/>
        <dbReference type="ChEBI" id="CHEBI:15378"/>
        <dbReference type="ChEBI" id="CHEBI:144029"/>
        <dbReference type="ChEBI" id="CHEBI:144051"/>
    </reaction>
    <physiologicalReaction direction="left-to-right" evidence="9">
        <dbReference type="Rhea" id="RHEA:60877"/>
    </physiologicalReaction>
</comment>
<evidence type="ECO:0000256" key="5">
    <source>
        <dbReference type="ARBA" id="ARBA00022723"/>
    </source>
</evidence>
<name>A0A917IBA8_9MICO</name>
<dbReference type="Gene3D" id="3.90.79.20">
    <property type="match status" value="1"/>
</dbReference>
<protein>
    <recommendedName>
        <fullName evidence="4">NAD(+) diphosphatase</fullName>
        <ecNumber evidence="4">3.6.1.22</ecNumber>
    </recommendedName>
</protein>
<dbReference type="Pfam" id="PF09297">
    <property type="entry name" value="Zn_ribbon_NUD"/>
    <property type="match status" value="1"/>
</dbReference>
<dbReference type="InterPro" id="IPR050241">
    <property type="entry name" value="NAD-cap_RNA_hydrolase_NudC"/>
</dbReference>
<dbReference type="GO" id="GO:0035529">
    <property type="term" value="F:NADH pyrophosphatase activity"/>
    <property type="evidence" value="ECO:0007669"/>
    <property type="project" value="TreeGrafter"/>
</dbReference>
<comment type="caution">
    <text evidence="11">The sequence shown here is derived from an EMBL/GenBank/DDBJ whole genome shotgun (WGS) entry which is preliminary data.</text>
</comment>
<dbReference type="Proteomes" id="UP000657592">
    <property type="component" value="Unassembled WGS sequence"/>
</dbReference>
<dbReference type="NCBIfam" id="NF001299">
    <property type="entry name" value="PRK00241.1"/>
    <property type="match status" value="1"/>
</dbReference>
<dbReference type="InterPro" id="IPR000086">
    <property type="entry name" value="NUDIX_hydrolase_dom"/>
</dbReference>
<comment type="cofactor">
    <cofactor evidence="2">
        <name>Zn(2+)</name>
        <dbReference type="ChEBI" id="CHEBI:29105"/>
    </cofactor>
</comment>
<evidence type="ECO:0000256" key="1">
    <source>
        <dbReference type="ARBA" id="ARBA00001946"/>
    </source>
</evidence>
<dbReference type="PROSITE" id="PS51462">
    <property type="entry name" value="NUDIX"/>
    <property type="match status" value="1"/>
</dbReference>
<reference evidence="11" key="2">
    <citation type="submission" date="2020-09" db="EMBL/GenBank/DDBJ databases">
        <authorList>
            <person name="Sun Q."/>
            <person name="Zhou Y."/>
        </authorList>
    </citation>
    <scope>NUCLEOTIDE SEQUENCE</scope>
    <source>
        <strain evidence="11">CGMCC 1.15794</strain>
    </source>
</reference>
<dbReference type="Pfam" id="PF00293">
    <property type="entry name" value="NUDIX"/>
    <property type="match status" value="1"/>
</dbReference>
<dbReference type="EC" id="3.6.1.22" evidence="4"/>
<dbReference type="GO" id="GO:0019677">
    <property type="term" value="P:NAD+ catabolic process"/>
    <property type="evidence" value="ECO:0007669"/>
    <property type="project" value="TreeGrafter"/>
</dbReference>
<proteinExistence type="inferred from homology"/>
<dbReference type="Gene3D" id="3.90.79.10">
    <property type="entry name" value="Nucleoside Triphosphate Pyrophosphohydrolase"/>
    <property type="match status" value="1"/>
</dbReference>
<dbReference type="GO" id="GO:0046872">
    <property type="term" value="F:metal ion binding"/>
    <property type="evidence" value="ECO:0007669"/>
    <property type="project" value="UniProtKB-KW"/>
</dbReference>
<evidence type="ECO:0000259" key="10">
    <source>
        <dbReference type="PROSITE" id="PS51462"/>
    </source>
</evidence>
<evidence type="ECO:0000256" key="9">
    <source>
        <dbReference type="ARBA" id="ARBA00023679"/>
    </source>
</evidence>
<dbReference type="CDD" id="cd03429">
    <property type="entry name" value="NUDIX_NADH_pyrophosphatase_Nudt13"/>
    <property type="match status" value="1"/>
</dbReference>
<dbReference type="PROSITE" id="PS00893">
    <property type="entry name" value="NUDIX_BOX"/>
    <property type="match status" value="1"/>
</dbReference>
<evidence type="ECO:0000256" key="7">
    <source>
        <dbReference type="ARBA" id="ARBA00022842"/>
    </source>
</evidence>
<dbReference type="GO" id="GO:0006742">
    <property type="term" value="P:NADP+ catabolic process"/>
    <property type="evidence" value="ECO:0007669"/>
    <property type="project" value="TreeGrafter"/>
</dbReference>
<gene>
    <name evidence="11" type="ORF">GCM10010921_00050</name>
</gene>
<evidence type="ECO:0000256" key="4">
    <source>
        <dbReference type="ARBA" id="ARBA00012381"/>
    </source>
</evidence>
<keyword evidence="6" id="KW-0378">Hydrolase</keyword>
<dbReference type="RefSeq" id="WP_188754200.1">
    <property type="nucleotide sequence ID" value="NZ_BMJY01000001.1"/>
</dbReference>
<dbReference type="GO" id="GO:0005829">
    <property type="term" value="C:cytosol"/>
    <property type="evidence" value="ECO:0007669"/>
    <property type="project" value="TreeGrafter"/>
</dbReference>
<dbReference type="InterPro" id="IPR015376">
    <property type="entry name" value="Znr_NADH_PPase"/>
</dbReference>
<evidence type="ECO:0000256" key="6">
    <source>
        <dbReference type="ARBA" id="ARBA00022801"/>
    </source>
</evidence>
<keyword evidence="7" id="KW-0460">Magnesium</keyword>
<dbReference type="EMBL" id="BMJY01000001">
    <property type="protein sequence ID" value="GGH33213.1"/>
    <property type="molecule type" value="Genomic_DNA"/>
</dbReference>
<reference evidence="11" key="1">
    <citation type="journal article" date="2014" name="Int. J. Syst. Evol. Microbiol.">
        <title>Complete genome sequence of Corynebacterium casei LMG S-19264T (=DSM 44701T), isolated from a smear-ripened cheese.</title>
        <authorList>
            <consortium name="US DOE Joint Genome Institute (JGI-PGF)"/>
            <person name="Walter F."/>
            <person name="Albersmeier A."/>
            <person name="Kalinowski J."/>
            <person name="Ruckert C."/>
        </authorList>
    </citation>
    <scope>NUCLEOTIDE SEQUENCE</scope>
    <source>
        <strain evidence="11">CGMCC 1.15794</strain>
    </source>
</reference>
<comment type="similarity">
    <text evidence="3">Belongs to the Nudix hydrolase family. NudC subfamily.</text>
</comment>
<keyword evidence="8" id="KW-0520">NAD</keyword>
<dbReference type="PANTHER" id="PTHR42904">
    <property type="entry name" value="NUDIX HYDROLASE, NUDC SUBFAMILY"/>
    <property type="match status" value="1"/>
</dbReference>
<feature type="domain" description="Nudix hydrolase" evidence="10">
    <location>
        <begin position="157"/>
        <end position="285"/>
    </location>
</feature>
<keyword evidence="5" id="KW-0479">Metal-binding</keyword>
<dbReference type="AlphaFoldDB" id="A0A917IBA8"/>
<keyword evidence="12" id="KW-1185">Reference proteome</keyword>
<accession>A0A917IBA8</accession>